<gene>
    <name evidence="19" type="primary">Cre-itr-1</name>
    <name evidence="19" type="ORF">CRE_12532</name>
</gene>
<feature type="transmembrane region" description="Helical" evidence="16">
    <location>
        <begin position="2561"/>
        <end position="2578"/>
    </location>
</feature>
<dbReference type="Pfam" id="PF02815">
    <property type="entry name" value="MIR"/>
    <property type="match status" value="1"/>
</dbReference>
<evidence type="ECO:0000256" key="15">
    <source>
        <dbReference type="ARBA" id="ARBA00023303"/>
    </source>
</evidence>
<evidence type="ECO:0000256" key="1">
    <source>
        <dbReference type="ARBA" id="ARBA00004477"/>
    </source>
</evidence>
<comment type="similarity">
    <text evidence="2 16">Belongs to the InsP3 receptor family.</text>
</comment>
<dbReference type="Gene3D" id="1.10.287.70">
    <property type="match status" value="1"/>
</dbReference>
<dbReference type="Proteomes" id="UP000008281">
    <property type="component" value="Unassembled WGS sequence"/>
</dbReference>
<keyword evidence="3 16" id="KW-0813">Transport</keyword>
<feature type="transmembrane region" description="Helical" evidence="16">
    <location>
        <begin position="2508"/>
        <end position="2526"/>
    </location>
</feature>
<evidence type="ECO:0000256" key="11">
    <source>
        <dbReference type="ARBA" id="ARBA00023065"/>
    </source>
</evidence>
<dbReference type="InterPro" id="IPR016093">
    <property type="entry name" value="MIR_motif"/>
</dbReference>
<feature type="transmembrane region" description="Helical" evidence="16">
    <location>
        <begin position="2793"/>
        <end position="2815"/>
    </location>
</feature>
<dbReference type="InParanoid" id="E3M7H8"/>
<dbReference type="InterPro" id="IPR036300">
    <property type="entry name" value="MIR_dom_sf"/>
</dbReference>
<protein>
    <recommendedName>
        <fullName evidence="16">Inositol 1,4,5-trisphosphate receptor</fullName>
    </recommendedName>
</protein>
<evidence type="ECO:0000313" key="20">
    <source>
        <dbReference type="Proteomes" id="UP000008281"/>
    </source>
</evidence>
<keyword evidence="4 16" id="KW-0109">Calcium transport</keyword>
<evidence type="ECO:0000256" key="3">
    <source>
        <dbReference type="ARBA" id="ARBA00022448"/>
    </source>
</evidence>
<keyword evidence="15 16" id="KW-0407">Ion channel</keyword>
<dbReference type="OMA" id="GSWLYIM"/>
<dbReference type="PANTHER" id="PTHR13715:SF102">
    <property type="entry name" value="INOSITOL 1,4,5-TRISPHOSPHATE RECEPTOR"/>
    <property type="match status" value="1"/>
</dbReference>
<keyword evidence="12 16" id="KW-0472">Membrane</keyword>
<keyword evidence="13 16" id="KW-0675">Receptor</keyword>
<dbReference type="GO" id="GO:0008340">
    <property type="term" value="P:determination of adult lifespan"/>
    <property type="evidence" value="ECO:0007669"/>
    <property type="project" value="EnsemblMetazoa"/>
</dbReference>
<name>E3M7H8_CAERE</name>
<dbReference type="GO" id="GO:0051489">
    <property type="term" value="P:regulation of filopodium assembly"/>
    <property type="evidence" value="ECO:0007669"/>
    <property type="project" value="EnsemblMetazoa"/>
</dbReference>
<evidence type="ECO:0000256" key="2">
    <source>
        <dbReference type="ARBA" id="ARBA00009453"/>
    </source>
</evidence>
<accession>E3M7H8</accession>
<dbReference type="GO" id="GO:0001556">
    <property type="term" value="P:oocyte maturation"/>
    <property type="evidence" value="ECO:0007669"/>
    <property type="project" value="EnsemblMetazoa"/>
</dbReference>
<keyword evidence="10 16" id="KW-1133">Transmembrane helix</keyword>
<dbReference type="GO" id="GO:0005509">
    <property type="term" value="F:calcium ion binding"/>
    <property type="evidence" value="ECO:0007669"/>
    <property type="project" value="TreeGrafter"/>
</dbReference>
<dbReference type="FunFam" id="2.80.10.50:FF:000073">
    <property type="entry name" value="Inositol 1,4,5-trisphosphate receptor itr-1"/>
    <property type="match status" value="1"/>
</dbReference>
<dbReference type="FunCoup" id="E3M7H8">
    <property type="interactions" value="1476"/>
</dbReference>
<dbReference type="GO" id="GO:0060179">
    <property type="term" value="P:male mating behavior"/>
    <property type="evidence" value="ECO:0007669"/>
    <property type="project" value="EnsemblMetazoa"/>
</dbReference>
<comment type="subcellular location">
    <subcellularLocation>
        <location evidence="1 16">Endoplasmic reticulum membrane</location>
        <topology evidence="1 16">Multi-pass membrane protein</topology>
    </subcellularLocation>
</comment>
<dbReference type="Pfam" id="PF08454">
    <property type="entry name" value="RIH_assoc"/>
    <property type="match status" value="1"/>
</dbReference>
<dbReference type="Pfam" id="PF00520">
    <property type="entry name" value="Ion_trans"/>
    <property type="match status" value="1"/>
</dbReference>
<evidence type="ECO:0000256" key="6">
    <source>
        <dbReference type="ARBA" id="ARBA00022692"/>
    </source>
</evidence>
<dbReference type="GO" id="GO:0048598">
    <property type="term" value="P:embryonic morphogenesis"/>
    <property type="evidence" value="ECO:0007669"/>
    <property type="project" value="EnsemblMetazoa"/>
</dbReference>
<dbReference type="InterPro" id="IPR016024">
    <property type="entry name" value="ARM-type_fold"/>
</dbReference>
<dbReference type="GO" id="GO:0005789">
    <property type="term" value="C:endoplasmic reticulum membrane"/>
    <property type="evidence" value="ECO:0007669"/>
    <property type="project" value="UniProtKB-SubCell"/>
</dbReference>
<feature type="transmembrane region" description="Helical" evidence="16">
    <location>
        <begin position="2627"/>
        <end position="2653"/>
    </location>
</feature>
<dbReference type="InterPro" id="IPR035910">
    <property type="entry name" value="RyR/IP3R_RIH_dom_sf"/>
</dbReference>
<dbReference type="SUPFAM" id="SSF82109">
    <property type="entry name" value="MIR domain"/>
    <property type="match status" value="2"/>
</dbReference>
<evidence type="ECO:0000313" key="19">
    <source>
        <dbReference type="EMBL" id="EFO93941.1"/>
    </source>
</evidence>
<keyword evidence="5 16" id="KW-0107">Calcium channel</keyword>
<dbReference type="GO" id="GO:0007622">
    <property type="term" value="P:rhythmic behavior"/>
    <property type="evidence" value="ECO:0007669"/>
    <property type="project" value="EnsemblMetazoa"/>
</dbReference>
<dbReference type="HOGENOM" id="CLU_000206_1_0_1"/>
<feature type="transmembrane region" description="Helical" evidence="16">
    <location>
        <begin position="2538"/>
        <end position="2555"/>
    </location>
</feature>
<feature type="domain" description="MIR" evidence="18">
    <location>
        <begin position="196"/>
        <end position="250"/>
    </location>
</feature>
<keyword evidence="6 16" id="KW-0812">Transmembrane</keyword>
<dbReference type="InterPro" id="IPR000699">
    <property type="entry name" value="RIH_dom"/>
</dbReference>
<dbReference type="SUPFAM" id="SSF100909">
    <property type="entry name" value="IP3 receptor type 1 binding core, domain 2"/>
    <property type="match status" value="2"/>
</dbReference>
<feature type="transmembrane region" description="Helical" evidence="16">
    <location>
        <begin position="2674"/>
        <end position="2696"/>
    </location>
</feature>
<comment type="domain">
    <text evidence="16">The receptor contains a calcium channel in its C-terminal extremity. Its large N-terminal cytoplasmic region has the ligand-binding site in the N-terminus and modulatory sites in the middle portion immediately upstream of the channel region.</text>
</comment>
<dbReference type="Gene3D" id="2.80.10.50">
    <property type="match status" value="2"/>
</dbReference>
<dbReference type="SUPFAM" id="SSF48371">
    <property type="entry name" value="ARM repeat"/>
    <property type="match status" value="1"/>
</dbReference>
<dbReference type="PRINTS" id="PR00779">
    <property type="entry name" value="INSP3RECEPTR"/>
</dbReference>
<dbReference type="PROSITE" id="PS50919">
    <property type="entry name" value="MIR"/>
    <property type="match status" value="2"/>
</dbReference>
<dbReference type="OrthoDB" id="76898at2759"/>
<dbReference type="GO" id="GO:1903746">
    <property type="term" value="P:positive regulation of nematode pharyngeal pumping"/>
    <property type="evidence" value="ECO:0007669"/>
    <property type="project" value="EnsemblMetazoa"/>
</dbReference>
<evidence type="ECO:0000256" key="7">
    <source>
        <dbReference type="ARBA" id="ARBA00022737"/>
    </source>
</evidence>
<dbReference type="GO" id="GO:0012501">
    <property type="term" value="P:programmed cell death"/>
    <property type="evidence" value="ECO:0007669"/>
    <property type="project" value="EnsemblMetazoa"/>
</dbReference>
<dbReference type="GO" id="GO:0051209">
    <property type="term" value="P:release of sequestered calcium ion into cytosol"/>
    <property type="evidence" value="ECO:0007669"/>
    <property type="project" value="UniProtKB-UniRule"/>
</dbReference>
<organism evidence="20">
    <name type="scientific">Caenorhabditis remanei</name>
    <name type="common">Caenorhabditis vulgaris</name>
    <dbReference type="NCBI Taxonomy" id="31234"/>
    <lineage>
        <taxon>Eukaryota</taxon>
        <taxon>Metazoa</taxon>
        <taxon>Ecdysozoa</taxon>
        <taxon>Nematoda</taxon>
        <taxon>Chromadorea</taxon>
        <taxon>Rhabditida</taxon>
        <taxon>Rhabditina</taxon>
        <taxon>Rhabditomorpha</taxon>
        <taxon>Rhabditoidea</taxon>
        <taxon>Rhabditidae</taxon>
        <taxon>Peloderinae</taxon>
        <taxon>Caenorhabditis</taxon>
    </lineage>
</organism>
<dbReference type="GO" id="GO:0017022">
    <property type="term" value="F:myosin binding"/>
    <property type="evidence" value="ECO:0007669"/>
    <property type="project" value="EnsemblMetazoa"/>
</dbReference>
<evidence type="ECO:0000256" key="14">
    <source>
        <dbReference type="ARBA" id="ARBA00023286"/>
    </source>
</evidence>
<evidence type="ECO:0000256" key="17">
    <source>
        <dbReference type="SAM" id="MobiDB-lite"/>
    </source>
</evidence>
<proteinExistence type="inferred from homology"/>
<keyword evidence="9 16" id="KW-0106">Calcium</keyword>
<feature type="domain" description="MIR" evidence="18">
    <location>
        <begin position="323"/>
        <end position="383"/>
    </location>
</feature>
<evidence type="ECO:0000259" key="18">
    <source>
        <dbReference type="PROSITE" id="PS50919"/>
    </source>
</evidence>
<keyword evidence="14 16" id="KW-1071">Ligand-gated ion channel</keyword>
<dbReference type="InterPro" id="IPR005821">
    <property type="entry name" value="Ion_trans_dom"/>
</dbReference>
<dbReference type="GO" id="GO:0016529">
    <property type="term" value="C:sarcoplasmic reticulum"/>
    <property type="evidence" value="ECO:0007669"/>
    <property type="project" value="TreeGrafter"/>
</dbReference>
<reference evidence="19" key="1">
    <citation type="submission" date="2007-07" db="EMBL/GenBank/DDBJ databases">
        <title>PCAP assembly of the Caenorhabditis remanei genome.</title>
        <authorList>
            <consortium name="The Caenorhabditis remanei Sequencing Consortium"/>
            <person name="Wilson R.K."/>
        </authorList>
    </citation>
    <scope>NUCLEOTIDE SEQUENCE [LARGE SCALE GENOMIC DNA]</scope>
    <source>
        <strain evidence="19">PB4641</strain>
    </source>
</reference>
<dbReference type="GO" id="GO:0007204">
    <property type="term" value="P:positive regulation of cytosolic calcium ion concentration"/>
    <property type="evidence" value="ECO:0007669"/>
    <property type="project" value="EnsemblMetazoa"/>
</dbReference>
<dbReference type="Gene3D" id="1.25.10.30">
    <property type="entry name" value="IP3 receptor type 1 binding core, RIH domain"/>
    <property type="match status" value="1"/>
</dbReference>
<evidence type="ECO:0000256" key="16">
    <source>
        <dbReference type="RuleBase" id="RU368044"/>
    </source>
</evidence>
<keyword evidence="8 16" id="KW-0256">Endoplasmic reticulum</keyword>
<dbReference type="GO" id="GO:0005220">
    <property type="term" value="F:inositol 1,4,5-trisphosphate-gated calcium channel activity"/>
    <property type="evidence" value="ECO:0007669"/>
    <property type="project" value="UniProtKB-UniRule"/>
</dbReference>
<dbReference type="GO" id="GO:0005886">
    <property type="term" value="C:plasma membrane"/>
    <property type="evidence" value="ECO:0007669"/>
    <property type="project" value="TreeGrafter"/>
</dbReference>
<evidence type="ECO:0000256" key="4">
    <source>
        <dbReference type="ARBA" id="ARBA00022568"/>
    </source>
</evidence>
<dbReference type="FunFam" id="1.25.10.30:FF:000003">
    <property type="entry name" value="Protein CBR-ITR-1, isoform a"/>
    <property type="match status" value="1"/>
</dbReference>
<sequence length="2951" mass="337016">MNSTFGRVRKKVSIISVPEFAPDSYENENVATSGGIVGIGSTSRGSTRIEFDFDDFEEQIMRKSSMALPSRKLTIASSIDHGNNGNLHIGDIISLYTESSTNQEQRGFLSTLGLVDDRCIVELKDGRPESPPKKFRDCLFKVCPVNRYAAQKHLWTEQKRFQTGDSMFDDDLMNKLRVAADKEREENEAEFQKTLGNVVQYGSMVQLLHVKSNKYITVQKNSPAKRERNAMKVYLDRAGNEGSWFIIEPAYKHYAIGDNVSAGNKISLIPNAVSTTQTGHVKSQLHLSGFNLLDHQTAAEVNCLNEPTEWQVFMFLLFDENQQNSVKSGDVVRLFHADQQTFLTLDTIPKINPAKDVVFLRMTNRPSAADATSSRALWEVQVVQTNAYRGGTAKWNKTYRFKHLASDMYLTVEASQIQVKPAVNGRRASLIYSKTNNPMASMYSDGPNGITNGTDKMKLHRQINIPDSSDASNGPNVYFLSPTKSDFPESNENLLFQLDPSTFMKSNKDVPRRSYVRLLHQSTDTWVHATNATEKQNLHFSNKNEKGWVKVICETNRVDKETFALLPVNPDEVRDLDFANDACKALRNFINLIKIGSVISKEALNSTTQLLIDCILFVTNSSDHLADPLKITDFSPSRDRQKLLREQEVLHQVFLLLKAPFQPRQGSTELGPLLSSPAELSDSRNEIFKTMFQLCYCLLKYSQVSYRKNQEFLAEKFGEIQEQIGFDLMAEDTMTAVLHNNPKLLEKYVKAPHVERFVELVRNNRQGKFLDYLADLCVCRGEANKKIQELICTSVLSNTHRDIFMDTKVIEGEIEVGWAPNFRKLVDIAEGAKSNHDDVEHLDYYRFVGDLMIVNDTFFTFSHQLDLLSQMCQEQQYLAIDPPLERGLMNISQQLPAELVLQCMSDTRLPYDLRGSFTRLMLHLHVVRGSPMSAIRHARLWWSIPENVNVSTYESVSVEAYSDGSRMRIGASIAHKVLATVETYLMALRNQSTDERHSVNSSKLTYEVSVTRGETYPKYFCFQIVNLAKALAQFNFYSFNELLQLTQNLLAIINEGPSVEQVPSHRAMVNAIRNMSKSMMRGGSNKESSKDLAKTSSMSTDDAGRSKEGRALIVKTKLIVAEILQFVMDVRRDYRITMALSWFKNVFPCDEDGSLMHSASINERMASELYDAIYHSSGHELHLDGKDGQLLLAILLQMTMSDYPPLTSIALKVLFRHFTQYQELLEDLKQVQLLVSNDDVENYRQIDRDLFILKNLTEKSELWVHGDRNHSVETKEVDDKERTTEYDLQRHELNTPRAFGSRDSMDAVIAVINEHYSNFKTESLQLLNRLLIKDDRNDAAVALQELSDKAPLIAYPLIRQMLVRLTRMCYRDGKPDTMNQQLLKNMRVYEVVLEFISVPHDKKHDHEMMKLITLSHEFLRSFCKTNKENQSRLYKFISYEKDAKEGMLRVETVEEVGTLVAIFRNNRELASNVPEELIAHIVGLIEHNSRNPIFLELLQALVCVYDKEIESGQEKVANEICAASDEVRQLYVDNASFEELEALMKQEKESRGRETDSRKPLKYHIELVRLLAMCTRGKNGNTELKCASQIPMDHIVRVVTSKHCLVEVKTVYLQLLLHCYIDTDAEMKDAYKTEYVDNILNNLLEDIRSLRIEKLTDAETVTLEHYICHTVTEVLIKFFEAPYSALQQAKVDVHHHKKTFSEVLLELTSLERGKLKSTRSSRNWYRVAECIKRLTKWAEEHSITLPATLAGPQMAGTASVRQKWQNAATSAKLIGLNKRLNRQNTLNPGHRLYGTSNSMTEHTSANVVTCYHVSYSRGECIQMMIGEFKFYLHPLHAAEGSVLVEVLHTPELLFPEGSSLRDQCARGGVVAKLIQHCKTLMQNKQDNLCARVLQTLCKMCDCTKQQLTQQGQQLRQLLLQRYFGQHNHHHPPLDRQQSKIGEVIEAVKEKKEETWSQERDLYAIQCKLNDAGASDLVTDIIIMEPSREIFLKAIHLARALLHEGNDKVQHSFYMRMKQKDIHEPFFKVILTRIQTAQNRLKSDMMSCSDSKPKASLSATVSRRSSTVLTPLIDAGDSGFNGTLFEVPQQVRHPSISEMSQLSNDLTHSIPDLTPYQDEDKSTDALPPEVALVEPILRVLQLLCENHNSLLQNFLRKQSDRTNHNLVSETLSFLDTVCGSTKGSLGVFGEIGEHNFSLITQTLATLTEFCQGPCHENQNTMAMQENGLNIIISLVLNEIKPLADDHMELALEIKSQASKLLLAIMESRHDGENANRVLRNMANMSGGPKQLVHAIKQAYEMTNSNHHMLKSVSRDLFRRAEDDSKNKPGPQITVNTISLPEINVDASGIVSIHTEKNNSSSLDDKFHEEDCPSVDPREVGHNIYILAHQLAIHDGELEIWLDGSDEKKDDLTREALNYYKERTAQIEIVRRDRTLERVVFPINDICSYLTKETKDYVYNNTERDNQGSKVTEFFDQWETMYHEMIWQRKLQDRKWLSWCAFRLPLWTRLSFHFAFIVNALVACYYPFPEHSTTPISFGNSYSWLAVITSFLLAHYLRHDKSYLPKTFLLILASLCFLFVSSIGVNITLYFFGILQLVNKVVHVLAFVSNKGLEDRPLSEILACRNLHYLLVYLAVCIAGFVIHPMIYCALLFDIIATEETLQNVIASVTRNYQSIVWTGLLALILLYGFSILGFLFFRHDFYLDVDPVEADSSATISSGLPSETCPSEGCPGLKPTGKDGDDDDDKKIKSCETLWMCILQTMYLGLRNGGGIGDVLRNPAPWEDMFVWRVAYDMTFFVVLIVIVLNLIFGVIIDTFGDLRAEKNEKEQILKNNCFICGLDRSRFDNRSVTFETHRETEHNIWHYLYYIVMLQIKDETEFTGPESYVAQCVKDRNLDWFPRMQALSLQDSELDTDQSEMKQMKDQMMQMIAMMRENQSQWDEVRAFMEQLQSR</sequence>
<dbReference type="GO" id="GO:0006936">
    <property type="term" value="P:muscle contraction"/>
    <property type="evidence" value="ECO:0007669"/>
    <property type="project" value="EnsemblMetazoa"/>
</dbReference>
<dbReference type="InterPro" id="IPR013662">
    <property type="entry name" value="RIH_assoc-dom"/>
</dbReference>
<dbReference type="InterPro" id="IPR015925">
    <property type="entry name" value="Ryanodine_IP3_receptor"/>
</dbReference>
<feature type="region of interest" description="Disordered" evidence="17">
    <location>
        <begin position="1079"/>
        <end position="1104"/>
    </location>
</feature>
<dbReference type="GO" id="GO:0042713">
    <property type="term" value="P:sperm ejaculation"/>
    <property type="evidence" value="ECO:0007669"/>
    <property type="project" value="EnsemblMetazoa"/>
</dbReference>
<dbReference type="PANTHER" id="PTHR13715">
    <property type="entry name" value="RYANODINE RECEPTOR AND IP3 RECEPTOR"/>
    <property type="match status" value="1"/>
</dbReference>
<evidence type="ECO:0000256" key="8">
    <source>
        <dbReference type="ARBA" id="ARBA00022824"/>
    </source>
</evidence>
<dbReference type="InterPro" id="IPR014821">
    <property type="entry name" value="Ins145_P3_rcpt"/>
</dbReference>
<dbReference type="Pfam" id="PF01365">
    <property type="entry name" value="RYDR_ITPR"/>
    <property type="match status" value="2"/>
</dbReference>
<dbReference type="Pfam" id="PF08709">
    <property type="entry name" value="Ins145_P3_rec"/>
    <property type="match status" value="1"/>
</dbReference>
<dbReference type="GO" id="GO:0070679">
    <property type="term" value="F:inositol 1,4,5 trisphosphate binding"/>
    <property type="evidence" value="ECO:0007669"/>
    <property type="project" value="UniProtKB-UniRule"/>
</dbReference>
<dbReference type="InterPro" id="IPR000493">
    <property type="entry name" value="InsP3_rcpt"/>
</dbReference>
<evidence type="ECO:0000256" key="10">
    <source>
        <dbReference type="ARBA" id="ARBA00022989"/>
    </source>
</evidence>
<comment type="function">
    <text evidence="16">Receptor for inositol 1,4,5-trisphosphate, a second messenger that mediates the release of intracellular calcium.</text>
</comment>
<feature type="compositionally biased region" description="Polar residues" evidence="17">
    <location>
        <begin position="2715"/>
        <end position="2724"/>
    </location>
</feature>
<keyword evidence="7" id="KW-0677">Repeat</keyword>
<evidence type="ECO:0000256" key="5">
    <source>
        <dbReference type="ARBA" id="ARBA00022673"/>
    </source>
</evidence>
<dbReference type="GO" id="GO:0035091">
    <property type="term" value="F:phosphatidylinositol binding"/>
    <property type="evidence" value="ECO:0007669"/>
    <property type="project" value="TreeGrafter"/>
</dbReference>
<evidence type="ECO:0000256" key="13">
    <source>
        <dbReference type="ARBA" id="ARBA00023170"/>
    </source>
</evidence>
<keyword evidence="20" id="KW-1185">Reference proteome</keyword>
<dbReference type="GO" id="GO:0030334">
    <property type="term" value="P:regulation of cell migration"/>
    <property type="evidence" value="ECO:0007669"/>
    <property type="project" value="EnsemblMetazoa"/>
</dbReference>
<dbReference type="GO" id="GO:0030421">
    <property type="term" value="P:defecation"/>
    <property type="evidence" value="ECO:0007669"/>
    <property type="project" value="EnsemblMetazoa"/>
</dbReference>
<dbReference type="EMBL" id="DS268427">
    <property type="protein sequence ID" value="EFO93941.1"/>
    <property type="molecule type" value="Genomic_DNA"/>
</dbReference>
<feature type="region of interest" description="Disordered" evidence="17">
    <location>
        <begin position="2715"/>
        <end position="2743"/>
    </location>
</feature>
<keyword evidence="11 16" id="KW-0406">Ion transport</keyword>
<dbReference type="eggNOG" id="KOG3533">
    <property type="taxonomic scope" value="Eukaryota"/>
</dbReference>
<evidence type="ECO:0000256" key="12">
    <source>
        <dbReference type="ARBA" id="ARBA00023136"/>
    </source>
</evidence>
<dbReference type="STRING" id="31234.E3M7H8"/>
<dbReference type="GO" id="GO:0030667">
    <property type="term" value="C:secretory granule membrane"/>
    <property type="evidence" value="ECO:0007669"/>
    <property type="project" value="TreeGrafter"/>
</dbReference>
<dbReference type="SMART" id="SM00472">
    <property type="entry name" value="MIR"/>
    <property type="match status" value="3"/>
</dbReference>
<evidence type="ECO:0000256" key="9">
    <source>
        <dbReference type="ARBA" id="ARBA00022837"/>
    </source>
</evidence>